<organism evidence="1 2">
    <name type="scientific">Variovorax guangxiensis</name>
    <dbReference type="NCBI Taxonomy" id="1775474"/>
    <lineage>
        <taxon>Bacteria</taxon>
        <taxon>Pseudomonadati</taxon>
        <taxon>Pseudomonadota</taxon>
        <taxon>Betaproteobacteria</taxon>
        <taxon>Burkholderiales</taxon>
        <taxon>Comamonadaceae</taxon>
        <taxon>Variovorax</taxon>
    </lineage>
</organism>
<name>A0A840G6F2_9BURK</name>
<comment type="caution">
    <text evidence="1">The sequence shown here is derived from an EMBL/GenBank/DDBJ whole genome shotgun (WGS) entry which is preliminary data.</text>
</comment>
<dbReference type="Proteomes" id="UP000524450">
    <property type="component" value="Unassembled WGS sequence"/>
</dbReference>
<evidence type="ECO:0000313" key="2">
    <source>
        <dbReference type="Proteomes" id="UP000524450"/>
    </source>
</evidence>
<sequence length="88" mass="10122">MAQEQDDLIWRTAWNWVRREHDRENFGEGSRVELVAWLLADPVHRKAYDKAARLWLLAGLVPPTIDVDAWKKSQGPAISEDPETGRDA</sequence>
<dbReference type="EMBL" id="JACIFZ010000008">
    <property type="protein sequence ID" value="MBB4224831.1"/>
    <property type="molecule type" value="Genomic_DNA"/>
</dbReference>
<evidence type="ECO:0000313" key="1">
    <source>
        <dbReference type="EMBL" id="MBB4224831.1"/>
    </source>
</evidence>
<keyword evidence="1" id="KW-0812">Transmembrane</keyword>
<keyword evidence="1" id="KW-0472">Membrane</keyword>
<dbReference type="RefSeq" id="WP_184641692.1">
    <property type="nucleotide sequence ID" value="NZ_JACIFZ010000008.1"/>
</dbReference>
<accession>A0A840G6F2</accession>
<dbReference type="AlphaFoldDB" id="A0A840G6F2"/>
<protein>
    <submittedName>
        <fullName evidence="1">Transmembrane sensor</fullName>
    </submittedName>
</protein>
<reference evidence="1 2" key="1">
    <citation type="submission" date="2020-08" db="EMBL/GenBank/DDBJ databases">
        <title>Genomic Encyclopedia of Type Strains, Phase IV (KMG-V): Genome sequencing to study the core and pangenomes of soil and plant-associated prokaryotes.</title>
        <authorList>
            <person name="Whitman W."/>
        </authorList>
    </citation>
    <scope>NUCLEOTIDE SEQUENCE [LARGE SCALE GENOMIC DNA]</scope>
    <source>
        <strain evidence="1 2">34/80</strain>
    </source>
</reference>
<gene>
    <name evidence="1" type="ORF">GGD71_005627</name>
</gene>
<proteinExistence type="predicted"/>